<feature type="chain" id="PRO_5012635986" description="DUF3078 domain-containing protein" evidence="1">
    <location>
        <begin position="19"/>
        <end position="392"/>
    </location>
</feature>
<dbReference type="Pfam" id="PF11276">
    <property type="entry name" value="DUF3078"/>
    <property type="match status" value="1"/>
</dbReference>
<gene>
    <name evidence="2" type="ORF">SAMN04488494_1542</name>
</gene>
<dbReference type="InterPro" id="IPR021428">
    <property type="entry name" value="DUF3078"/>
</dbReference>
<name>A0A1M7GR59_XYLRU</name>
<feature type="signal peptide" evidence="1">
    <location>
        <begin position="1"/>
        <end position="18"/>
    </location>
</feature>
<dbReference type="EMBL" id="FRCJ01000002">
    <property type="protein sequence ID" value="SHM18773.1"/>
    <property type="molecule type" value="Genomic_DNA"/>
</dbReference>
<evidence type="ECO:0000313" key="2">
    <source>
        <dbReference type="EMBL" id="SHM18773.1"/>
    </source>
</evidence>
<dbReference type="AlphaFoldDB" id="A0A1M7GR59"/>
<evidence type="ECO:0000256" key="1">
    <source>
        <dbReference type="SAM" id="SignalP"/>
    </source>
</evidence>
<evidence type="ECO:0000313" key="3">
    <source>
        <dbReference type="Proteomes" id="UP000184280"/>
    </source>
</evidence>
<evidence type="ECO:0008006" key="4">
    <source>
        <dbReference type="Google" id="ProtNLM"/>
    </source>
</evidence>
<dbReference type="RefSeq" id="WP_073044177.1">
    <property type="nucleotide sequence ID" value="NZ_FRCJ01000002.1"/>
</dbReference>
<reference evidence="2 3" key="1">
    <citation type="submission" date="2016-11" db="EMBL/GenBank/DDBJ databases">
        <authorList>
            <person name="Jaros S."/>
            <person name="Januszkiewicz K."/>
            <person name="Wedrychowicz H."/>
        </authorList>
    </citation>
    <scope>NUCLEOTIDE SEQUENCE [LARGE SCALE GENOMIC DNA]</scope>
    <source>
        <strain evidence="2 3">BPI-34</strain>
    </source>
</reference>
<dbReference type="OrthoDB" id="1495718at2"/>
<accession>A0A1M7GR59</accession>
<organism evidence="2 3">
    <name type="scientific">Xylanibacter ruminicola</name>
    <name type="common">Prevotella ruminicola</name>
    <dbReference type="NCBI Taxonomy" id="839"/>
    <lineage>
        <taxon>Bacteria</taxon>
        <taxon>Pseudomonadati</taxon>
        <taxon>Bacteroidota</taxon>
        <taxon>Bacteroidia</taxon>
        <taxon>Bacteroidales</taxon>
        <taxon>Prevotellaceae</taxon>
        <taxon>Xylanibacter</taxon>
    </lineage>
</organism>
<dbReference type="Proteomes" id="UP000184280">
    <property type="component" value="Unassembled WGS sequence"/>
</dbReference>
<sequence length="392" mass="45111">MRKVALLFVAFWTLSASAAQPKDTLDGRYFRLFAPVTFYHNVANKSLSIQPDSAGQDPVADAIDEALLHIYLNRPDLVTTTESELQQTGNIRKDVDQPIKNQVKLVEKVESPVIDTPDDVPTTILVQKPDFWTKKGDGYLQFMQNYVSGNWYKGGESNYSMVGSLTLEANYDNRNKWKWDNKLEMKLGFLRSRTDSIHKFKSNEDLIRLTSKVGLQAAKNWYYTLQVLAYSQFTQGLKSNDRNVYSDFMSPFNLNFGLGMDYKLATKDKKWSGTVNLSPLAINYRYVDRLDLSTSYGLEEGRHSLVDFGSQLTADVTWKINDVITWKSRLYAFTSYKRTEIEWENTFALRVSKYISANLFLFPRFDDTGTKDDDLGYLQFKEYSSIGFSYSF</sequence>
<protein>
    <recommendedName>
        <fullName evidence="4">DUF3078 domain-containing protein</fullName>
    </recommendedName>
</protein>
<proteinExistence type="predicted"/>
<keyword evidence="1" id="KW-0732">Signal</keyword>